<keyword evidence="6" id="KW-1185">Reference proteome</keyword>
<dbReference type="AlphaFoldDB" id="A0A2Z6SDM4"/>
<dbReference type="InterPro" id="IPR050374">
    <property type="entry name" value="RRT5_SRSF_SR"/>
</dbReference>
<dbReference type="SUPFAM" id="SSF54928">
    <property type="entry name" value="RNA-binding domain, RBD"/>
    <property type="match status" value="3"/>
</dbReference>
<feature type="compositionally biased region" description="Low complexity" evidence="3">
    <location>
        <begin position="747"/>
        <end position="769"/>
    </location>
</feature>
<name>A0A2Z6SDM4_9GLOM</name>
<dbReference type="GO" id="GO:0005634">
    <property type="term" value="C:nucleus"/>
    <property type="evidence" value="ECO:0007669"/>
    <property type="project" value="TreeGrafter"/>
</dbReference>
<dbReference type="InterPro" id="IPR012677">
    <property type="entry name" value="Nucleotide-bd_a/b_plait_sf"/>
</dbReference>
<dbReference type="Proteomes" id="UP000247702">
    <property type="component" value="Unassembled WGS sequence"/>
</dbReference>
<dbReference type="Gene3D" id="3.30.70.330">
    <property type="match status" value="3"/>
</dbReference>
<feature type="domain" description="RRM" evidence="4">
    <location>
        <begin position="333"/>
        <end position="410"/>
    </location>
</feature>
<sequence>MRLDEIILIVSWQELKDLFRKAGSVQRANIILSREGHSKGHGIVLYATVADAQKAISEFDGYEWHGRKLEVREDRSAMDYPPPPPRTEGANSINQNEESDKATSTNGLPSSANSNDVNGISSNQTTVPTPVDYSITNNNEILNVNGTNINGTTNGVTTYNEEYTNNYSNHNSHNPHNSSTLQRQLFVGNLPFRVRWQDLKDLFREAGTVIRADVAMGYDNRSKGHGTVLFATLEEAKNAIAMFNQKNWQGRTLEVREDRGFVDPNIHNNINGNGHHHQHHHHHHLQDHSRRVIDPTNHSHTQNPYGPGGPVMGMGGLFYGPRVQAPQPNYAGRLLFVGNLPFNCQWQDLKDLFRNAGNIIRADVSTNFDGRSRGFGTVLFATPEDARNAVGMYDGYEFQGRTLRVHFDRFSLPLPPHHHNPPPHPAHLPPPVHPHHRPPPLISHHNFHIGPPPIPHHFLPPAHMGPFSPPLTTPSLTSPPFPVSYNHLAHLNNHPNANTNASSPFQPIQPIPIVSSAGSIHGIGTNSQQTSTQSSQSTQDQPISTPTTQFPGFGPIGKTNHSPQSSVTSTISNLGAVGAFPSNTTNGIANNNGISGTTDGNNNNYGSGNDNAIHGLTSTFASLHLSHLGQAPQLFFHPHPHHRHPVIPTAYHPHHHQVAAAVHHQQHHHHHQHSHGQHPHHHHHPGAIGSGLVGINAHIHNQVNGTSDSSVSITTTSGLGSVVNPPSSSSHITKETDNGSKNDIIGSSSTTTEVTNNSANNSNNSSNTSVPGLWDNSASTMLSTAAAVSNGPSGTVNSGSVISIGMTSSLTGMGGLDNPAVGVSPLYL</sequence>
<feature type="compositionally biased region" description="Polar residues" evidence="3">
    <location>
        <begin position="559"/>
        <end position="569"/>
    </location>
</feature>
<dbReference type="Pfam" id="PF00076">
    <property type="entry name" value="RRM_1"/>
    <property type="match status" value="3"/>
</dbReference>
<dbReference type="InterPro" id="IPR035979">
    <property type="entry name" value="RBD_domain_sf"/>
</dbReference>
<reference evidence="5 6" key="1">
    <citation type="submission" date="2017-11" db="EMBL/GenBank/DDBJ databases">
        <title>The genome of Rhizophagus clarus HR1 reveals common genetic basis of auxotrophy among arbuscular mycorrhizal fungi.</title>
        <authorList>
            <person name="Kobayashi Y."/>
        </authorList>
    </citation>
    <scope>NUCLEOTIDE SEQUENCE [LARGE SCALE GENOMIC DNA]</scope>
    <source>
        <strain evidence="5 6">HR1</strain>
    </source>
</reference>
<dbReference type="GO" id="GO:0005737">
    <property type="term" value="C:cytoplasm"/>
    <property type="evidence" value="ECO:0007669"/>
    <property type="project" value="TreeGrafter"/>
</dbReference>
<dbReference type="EMBL" id="BEXD01003861">
    <property type="protein sequence ID" value="GBC02969.1"/>
    <property type="molecule type" value="Genomic_DNA"/>
</dbReference>
<feature type="compositionally biased region" description="Basic residues" evidence="3">
    <location>
        <begin position="664"/>
        <end position="685"/>
    </location>
</feature>
<dbReference type="STRING" id="94130.A0A2Z6SDM4"/>
<dbReference type="PROSITE" id="PS50102">
    <property type="entry name" value="RRM"/>
    <property type="match status" value="3"/>
</dbReference>
<accession>A0A2Z6SDM4</accession>
<keyword evidence="1 2" id="KW-0694">RNA-binding</keyword>
<protein>
    <recommendedName>
        <fullName evidence="4">RRM domain-containing protein</fullName>
    </recommendedName>
</protein>
<dbReference type="GO" id="GO:0003729">
    <property type="term" value="F:mRNA binding"/>
    <property type="evidence" value="ECO:0007669"/>
    <property type="project" value="TreeGrafter"/>
</dbReference>
<feature type="region of interest" description="Disordered" evidence="3">
    <location>
        <begin position="659"/>
        <end position="773"/>
    </location>
</feature>
<feature type="compositionally biased region" description="Polar residues" evidence="3">
    <location>
        <begin position="89"/>
        <end position="132"/>
    </location>
</feature>
<comment type="caution">
    <text evidence="5">The sequence shown here is derived from an EMBL/GenBank/DDBJ whole genome shotgun (WGS) entry which is preliminary data.</text>
</comment>
<dbReference type="PANTHER" id="PTHR23003">
    <property type="entry name" value="RNA RECOGNITION MOTIF RRM DOMAIN CONTAINING PROTEIN"/>
    <property type="match status" value="1"/>
</dbReference>
<feature type="compositionally biased region" description="Low complexity" evidence="3">
    <location>
        <begin position="706"/>
        <end position="717"/>
    </location>
</feature>
<dbReference type="GO" id="GO:1990904">
    <property type="term" value="C:ribonucleoprotein complex"/>
    <property type="evidence" value="ECO:0007669"/>
    <property type="project" value="TreeGrafter"/>
</dbReference>
<evidence type="ECO:0000256" key="3">
    <source>
        <dbReference type="SAM" id="MobiDB-lite"/>
    </source>
</evidence>
<feature type="region of interest" description="Disordered" evidence="3">
    <location>
        <begin position="73"/>
        <end position="132"/>
    </location>
</feature>
<evidence type="ECO:0000256" key="2">
    <source>
        <dbReference type="PROSITE-ProRule" id="PRU00176"/>
    </source>
</evidence>
<feature type="region of interest" description="Disordered" evidence="3">
    <location>
        <begin position="515"/>
        <end position="569"/>
    </location>
</feature>
<dbReference type="FunFam" id="3.30.70.330:FF:000145">
    <property type="entry name" value="Putative RNP domain-containing protein"/>
    <property type="match status" value="2"/>
</dbReference>
<gene>
    <name evidence="5" type="ORF">RclHR1_04910002</name>
</gene>
<evidence type="ECO:0000256" key="1">
    <source>
        <dbReference type="ARBA" id="ARBA00022884"/>
    </source>
</evidence>
<evidence type="ECO:0000313" key="6">
    <source>
        <dbReference type="Proteomes" id="UP000247702"/>
    </source>
</evidence>
<evidence type="ECO:0000259" key="4">
    <source>
        <dbReference type="PROSITE" id="PS50102"/>
    </source>
</evidence>
<evidence type="ECO:0000313" key="5">
    <source>
        <dbReference type="EMBL" id="GBC02969.1"/>
    </source>
</evidence>
<dbReference type="PANTHER" id="PTHR23003:SF64">
    <property type="entry name" value="RRM DOMAIN-CONTAINING PROTEIN"/>
    <property type="match status" value="1"/>
</dbReference>
<feature type="compositionally biased region" description="Low complexity" evidence="3">
    <location>
        <begin position="525"/>
        <end position="549"/>
    </location>
</feature>
<feature type="domain" description="RRM" evidence="4">
    <location>
        <begin position="1"/>
        <end position="76"/>
    </location>
</feature>
<dbReference type="InterPro" id="IPR000504">
    <property type="entry name" value="RRM_dom"/>
</dbReference>
<dbReference type="SMART" id="SM00360">
    <property type="entry name" value="RRM"/>
    <property type="match status" value="3"/>
</dbReference>
<proteinExistence type="predicted"/>
<organism evidence="5 6">
    <name type="scientific">Rhizophagus clarus</name>
    <dbReference type="NCBI Taxonomy" id="94130"/>
    <lineage>
        <taxon>Eukaryota</taxon>
        <taxon>Fungi</taxon>
        <taxon>Fungi incertae sedis</taxon>
        <taxon>Mucoromycota</taxon>
        <taxon>Glomeromycotina</taxon>
        <taxon>Glomeromycetes</taxon>
        <taxon>Glomerales</taxon>
        <taxon>Glomeraceae</taxon>
        <taxon>Rhizophagus</taxon>
    </lineage>
</organism>
<feature type="domain" description="RRM" evidence="4">
    <location>
        <begin position="183"/>
        <end position="260"/>
    </location>
</feature>